<evidence type="ECO:0000313" key="3">
    <source>
        <dbReference type="Proteomes" id="UP000179266"/>
    </source>
</evidence>
<evidence type="ECO:0000259" key="1">
    <source>
        <dbReference type="Pfam" id="PF05157"/>
    </source>
</evidence>
<evidence type="ECO:0000313" key="2">
    <source>
        <dbReference type="EMBL" id="OGL43502.1"/>
    </source>
</evidence>
<dbReference type="Pfam" id="PF05157">
    <property type="entry name" value="MshEN"/>
    <property type="match status" value="1"/>
</dbReference>
<proteinExistence type="predicted"/>
<dbReference type="InterPro" id="IPR037257">
    <property type="entry name" value="T2SS_E_N_sf"/>
</dbReference>
<comment type="caution">
    <text evidence="2">The sequence shown here is derived from an EMBL/GenBank/DDBJ whole genome shotgun (WGS) entry which is preliminary data.</text>
</comment>
<accession>A0A1F7RPL7</accession>
<dbReference type="Proteomes" id="UP000179266">
    <property type="component" value="Unassembled WGS sequence"/>
</dbReference>
<feature type="domain" description="Type II secretion system protein GspE N-terminal" evidence="1">
    <location>
        <begin position="130"/>
        <end position="209"/>
    </location>
</feature>
<organism evidence="2 3">
    <name type="scientific">Candidatus Schekmanbacteria bacterium RBG_13_48_7</name>
    <dbReference type="NCBI Taxonomy" id="1817878"/>
    <lineage>
        <taxon>Bacteria</taxon>
        <taxon>Candidatus Schekmaniibacteriota</taxon>
    </lineage>
</organism>
<name>A0A1F7RPL7_9BACT</name>
<dbReference type="SUPFAM" id="SSF160246">
    <property type="entry name" value="EspE N-terminal domain-like"/>
    <property type="match status" value="1"/>
</dbReference>
<sequence length="277" mass="31796">MNIHKKKISCSYIHCSHCKPKEHWWNKSKKYGTWLEKLWFCSHSCFSKQMLVEWETWKSDNSKKQSPTNRLRLGLILVDMGVMTPEELKSAVEKQKELKNARLGVIIRQMGYATEKDITIALSKQYHASWIELNDTKISPNLIKKIPKKIITDALILPFEYDKKENKLSLAMANPGDFVTIQIIRKFFQCDVQPFAVDESAICGIIARVLKDTCPISPTSVLSIQNRKILTNAVNTILSPDLRNKLSNLNIESVDNALLIRFEINKVNCDCFISVPQ</sequence>
<dbReference type="EMBL" id="MGDD01000269">
    <property type="protein sequence ID" value="OGL43502.1"/>
    <property type="molecule type" value="Genomic_DNA"/>
</dbReference>
<gene>
    <name evidence="2" type="ORF">A2161_10790</name>
</gene>
<dbReference type="InterPro" id="IPR007831">
    <property type="entry name" value="T2SS_GspE_N"/>
</dbReference>
<dbReference type="AlphaFoldDB" id="A0A1F7RPL7"/>
<protein>
    <recommendedName>
        <fullName evidence="1">Type II secretion system protein GspE N-terminal domain-containing protein</fullName>
    </recommendedName>
</protein>
<dbReference type="Gene3D" id="3.30.300.160">
    <property type="entry name" value="Type II secretion system, protein E, N-terminal domain"/>
    <property type="match status" value="1"/>
</dbReference>
<reference evidence="2 3" key="1">
    <citation type="journal article" date="2016" name="Nat. Commun.">
        <title>Thousands of microbial genomes shed light on interconnected biogeochemical processes in an aquifer system.</title>
        <authorList>
            <person name="Anantharaman K."/>
            <person name="Brown C.T."/>
            <person name="Hug L.A."/>
            <person name="Sharon I."/>
            <person name="Castelle C.J."/>
            <person name="Probst A.J."/>
            <person name="Thomas B.C."/>
            <person name="Singh A."/>
            <person name="Wilkins M.J."/>
            <person name="Karaoz U."/>
            <person name="Brodie E.L."/>
            <person name="Williams K.H."/>
            <person name="Hubbard S.S."/>
            <person name="Banfield J.F."/>
        </authorList>
    </citation>
    <scope>NUCLEOTIDE SEQUENCE [LARGE SCALE GENOMIC DNA]</scope>
</reference>